<dbReference type="GO" id="GO:0007156">
    <property type="term" value="P:homophilic cell adhesion via plasma membrane adhesion molecules"/>
    <property type="evidence" value="ECO:0007669"/>
    <property type="project" value="InterPro"/>
</dbReference>
<evidence type="ECO:0000256" key="8">
    <source>
        <dbReference type="SAM" id="SignalP"/>
    </source>
</evidence>
<feature type="compositionally biased region" description="Polar residues" evidence="6">
    <location>
        <begin position="687"/>
        <end position="703"/>
    </location>
</feature>
<evidence type="ECO:0000256" key="1">
    <source>
        <dbReference type="ARBA" id="ARBA00004370"/>
    </source>
</evidence>
<dbReference type="PANTHER" id="PTHR24026:SF133">
    <property type="entry name" value="CADHERIN-RELATED FAMILY MEMBER 2"/>
    <property type="match status" value="1"/>
</dbReference>
<feature type="transmembrane region" description="Helical" evidence="7">
    <location>
        <begin position="778"/>
        <end position="799"/>
    </location>
</feature>
<dbReference type="GO" id="GO:0005911">
    <property type="term" value="C:cell-cell junction"/>
    <property type="evidence" value="ECO:0007669"/>
    <property type="project" value="TreeGrafter"/>
</dbReference>
<dbReference type="CTD" id="53841"/>
<feature type="compositionally biased region" description="Polar residues" evidence="6">
    <location>
        <begin position="589"/>
        <end position="613"/>
    </location>
</feature>
<feature type="compositionally biased region" description="Low complexity" evidence="6">
    <location>
        <begin position="704"/>
        <end position="730"/>
    </location>
</feature>
<feature type="compositionally biased region" description="Acidic residues" evidence="6">
    <location>
        <begin position="950"/>
        <end position="959"/>
    </location>
</feature>
<feature type="signal peptide" evidence="8">
    <location>
        <begin position="1"/>
        <end position="23"/>
    </location>
</feature>
<feature type="compositionally biased region" description="Basic and acidic residues" evidence="6">
    <location>
        <begin position="931"/>
        <end position="949"/>
    </location>
</feature>
<dbReference type="SUPFAM" id="SSF49313">
    <property type="entry name" value="Cadherin-like"/>
    <property type="match status" value="2"/>
</dbReference>
<feature type="region of interest" description="Disordered" evidence="6">
    <location>
        <begin position="484"/>
        <end position="524"/>
    </location>
</feature>
<dbReference type="PRINTS" id="PR00205">
    <property type="entry name" value="CADHERIN"/>
</dbReference>
<feature type="region of interest" description="Disordered" evidence="6">
    <location>
        <begin position="828"/>
        <end position="890"/>
    </location>
</feature>
<evidence type="ECO:0000313" key="11">
    <source>
        <dbReference type="RefSeq" id="XP_020639734.2"/>
    </source>
</evidence>
<feature type="domain" description="Cadherin" evidence="9">
    <location>
        <begin position="125"/>
        <end position="234"/>
    </location>
</feature>
<feature type="compositionally biased region" description="Acidic residues" evidence="6">
    <location>
        <begin position="875"/>
        <end position="884"/>
    </location>
</feature>
<dbReference type="CDD" id="cd11304">
    <property type="entry name" value="Cadherin_repeat"/>
    <property type="match status" value="2"/>
</dbReference>
<feature type="compositionally biased region" description="Polar residues" evidence="6">
    <location>
        <begin position="731"/>
        <end position="766"/>
    </location>
</feature>
<feature type="domain" description="Cadherin" evidence="9">
    <location>
        <begin position="69"/>
        <end position="124"/>
    </location>
</feature>
<accession>A0A6J0T120</accession>
<dbReference type="Pfam" id="PF00028">
    <property type="entry name" value="Cadherin"/>
    <property type="match status" value="2"/>
</dbReference>
<protein>
    <submittedName>
        <fullName evidence="11">Cadherin-related family member 5</fullName>
    </submittedName>
</protein>
<evidence type="ECO:0000256" key="4">
    <source>
        <dbReference type="ARBA" id="ARBA00023136"/>
    </source>
</evidence>
<feature type="compositionally biased region" description="Low complexity" evidence="6">
    <location>
        <begin position="619"/>
        <end position="635"/>
    </location>
</feature>
<feature type="compositionally biased region" description="Low complexity" evidence="6">
    <location>
        <begin position="484"/>
        <end position="510"/>
    </location>
</feature>
<evidence type="ECO:0000256" key="6">
    <source>
        <dbReference type="SAM" id="MobiDB-lite"/>
    </source>
</evidence>
<dbReference type="GO" id="GO:0016020">
    <property type="term" value="C:membrane"/>
    <property type="evidence" value="ECO:0007669"/>
    <property type="project" value="UniProtKB-SubCell"/>
</dbReference>
<dbReference type="KEGG" id="pvt:110074156"/>
<dbReference type="GeneID" id="110074156"/>
<feature type="domain" description="Cadherin" evidence="9">
    <location>
        <begin position="353"/>
        <end position="463"/>
    </location>
</feature>
<organism evidence="10 11">
    <name type="scientific">Pogona vitticeps</name>
    <name type="common">central bearded dragon</name>
    <dbReference type="NCBI Taxonomy" id="103695"/>
    <lineage>
        <taxon>Eukaryota</taxon>
        <taxon>Metazoa</taxon>
        <taxon>Chordata</taxon>
        <taxon>Craniata</taxon>
        <taxon>Vertebrata</taxon>
        <taxon>Euteleostomi</taxon>
        <taxon>Lepidosauria</taxon>
        <taxon>Squamata</taxon>
        <taxon>Bifurcata</taxon>
        <taxon>Unidentata</taxon>
        <taxon>Episquamata</taxon>
        <taxon>Toxicofera</taxon>
        <taxon>Iguania</taxon>
        <taxon>Acrodonta</taxon>
        <taxon>Agamidae</taxon>
        <taxon>Amphibolurinae</taxon>
        <taxon>Pogona</taxon>
    </lineage>
</organism>
<dbReference type="AlphaFoldDB" id="A0A6J0T120"/>
<keyword evidence="10" id="KW-1185">Reference proteome</keyword>
<evidence type="ECO:0000313" key="10">
    <source>
        <dbReference type="Proteomes" id="UP001652642"/>
    </source>
</evidence>
<dbReference type="PANTHER" id="PTHR24026">
    <property type="entry name" value="FAT ATYPICAL CADHERIN-RELATED"/>
    <property type="match status" value="1"/>
</dbReference>
<keyword evidence="4 7" id="KW-0472">Membrane</keyword>
<feature type="chain" id="PRO_5046371230" evidence="8">
    <location>
        <begin position="24"/>
        <end position="995"/>
    </location>
</feature>
<keyword evidence="5" id="KW-0106">Calcium</keyword>
<dbReference type="InterPro" id="IPR015919">
    <property type="entry name" value="Cadherin-like_sf"/>
</dbReference>
<feature type="compositionally biased region" description="Low complexity" evidence="6">
    <location>
        <begin position="569"/>
        <end position="581"/>
    </location>
</feature>
<evidence type="ECO:0000256" key="7">
    <source>
        <dbReference type="SAM" id="Phobius"/>
    </source>
</evidence>
<dbReference type="SMART" id="SM00112">
    <property type="entry name" value="CA"/>
    <property type="match status" value="4"/>
</dbReference>
<evidence type="ECO:0000256" key="5">
    <source>
        <dbReference type="PROSITE-ProRule" id="PRU00043"/>
    </source>
</evidence>
<reference evidence="11" key="2">
    <citation type="submission" date="2025-08" db="UniProtKB">
        <authorList>
            <consortium name="RefSeq"/>
        </authorList>
    </citation>
    <scope>IDENTIFICATION</scope>
</reference>
<keyword evidence="8" id="KW-0732">Signal</keyword>
<feature type="region of interest" description="Disordered" evidence="6">
    <location>
        <begin position="916"/>
        <end position="972"/>
    </location>
</feature>
<dbReference type="InParanoid" id="A0A6J0T120"/>
<evidence type="ECO:0000256" key="3">
    <source>
        <dbReference type="ARBA" id="ARBA00022989"/>
    </source>
</evidence>
<keyword evidence="2 7" id="KW-0812">Transmembrane</keyword>
<feature type="domain" description="Cadherin" evidence="9">
    <location>
        <begin position="255"/>
        <end position="353"/>
    </location>
</feature>
<name>A0A6J0T120_9SAUR</name>
<dbReference type="InterPro" id="IPR002126">
    <property type="entry name" value="Cadherin-like_dom"/>
</dbReference>
<keyword evidence="3 7" id="KW-1133">Transmembrane helix</keyword>
<dbReference type="PROSITE" id="PS50268">
    <property type="entry name" value="CADHERIN_2"/>
    <property type="match status" value="4"/>
</dbReference>
<gene>
    <name evidence="11" type="primary">CDHR5</name>
</gene>
<sequence>MALLIRFCTCMLLLLVSVLQAQGQHEDCSVVNNNPSIKENNDPGVVVTNITTAAGITVTIDPTMDYKWFEINGSQLILKDSVDYENTTVLIVQLNCWSVDMGTTVNNLIVVLTIENVNDNVPVFKETNITVHISEDTKVNTVVVPQANVTATDADGDIIFYNLTGNTTELEYFNIQGINNPQIVLYKALDYETINFMEFILYAMDGNSSATALHTATAEITIHILQADRRPPWFQPCTLTVGHIVCINQGYTGKVNISERMTEPVILKPGPLYAIDGDRDLNATIVYDIVDGNENNTFFISKYTGNITMNKTVDILKTFTLYVVASQENNPFRYSQTTVEIEVVRRNYHKPYFNTSYSGTISVQSPVSSIVMEAGNPSVPIMIFAVDEDFPPHGFNPDIQYKIQNSSAFRVTSDGFLLTTEVLKVASTVMLWAIAEDTVTLEEASTVITVDVTPLAAATTPATTTSTTTTATITSSISSTTAFSANKGTGTTTSRPSSSSSSLPPGINSTLPIVSSGSTKSTTPLTVTTKTADIMGTTGKPLTVTSGSVISPFITTMKLPIITVNTSQPQTTTSPITGISQLPPVVKPTTGTIKSTAQPSQSGTTNSSSTIVSGTAIGTAHSTSLSSSETRSTKSPIPTTSRNTQSTAQTFQSGTTRPSTIGLSTTSSRTVSFTSLSSSETRSTKSPIPTTSRNTQSTAQTFQSGTTRPSTTGLSTTPSRTVSFTSLSSSEIQTTKSPTPDENPTTSHKTQSTVGTNQNETSSITGGTVPYDQYVRNMAALGGTLGSLLVIAVVLLGVISYKYYKMKHTPGEDNSKSVQGFSNAMFGHDEKLNSDRKDDKLPLSAKVAGDNPGPPSPPEDPEESSHTSSAPEAIAETEEENEGLDNEKEVRSILTKERRVADDGYKAVWFKKDIDPEAKDDVVVIDEDSEVEQRRNESDSDNADDRDGSGDDDDDDEDNDSGRGGSDVSIVMGRAQLSETINDVLEDGEASDIYF</sequence>
<feature type="compositionally biased region" description="Polar residues" evidence="6">
    <location>
        <begin position="636"/>
        <end position="663"/>
    </location>
</feature>
<comment type="subcellular location">
    <subcellularLocation>
        <location evidence="1">Membrane</location>
    </subcellularLocation>
</comment>
<reference evidence="10" key="1">
    <citation type="submission" date="2025-05" db="UniProtKB">
        <authorList>
            <consortium name="RefSeq"/>
        </authorList>
    </citation>
    <scope>NUCLEOTIDE SEQUENCE [LARGE SCALE GENOMIC DNA]</scope>
</reference>
<feature type="region of interest" description="Disordered" evidence="6">
    <location>
        <begin position="569"/>
        <end position="766"/>
    </location>
</feature>
<feature type="compositionally biased region" description="Low complexity" evidence="6">
    <location>
        <begin position="664"/>
        <end position="686"/>
    </location>
</feature>
<feature type="compositionally biased region" description="Basic and acidic residues" evidence="6">
    <location>
        <begin position="828"/>
        <end position="841"/>
    </location>
</feature>
<evidence type="ECO:0000259" key="9">
    <source>
        <dbReference type="PROSITE" id="PS50268"/>
    </source>
</evidence>
<dbReference type="Proteomes" id="UP001652642">
    <property type="component" value="Chromosome 1"/>
</dbReference>
<dbReference type="GO" id="GO:0005509">
    <property type="term" value="F:calcium ion binding"/>
    <property type="evidence" value="ECO:0007669"/>
    <property type="project" value="UniProtKB-UniRule"/>
</dbReference>
<proteinExistence type="predicted"/>
<dbReference type="RefSeq" id="XP_020639734.2">
    <property type="nucleotide sequence ID" value="XM_020784075.2"/>
</dbReference>
<dbReference type="Gene3D" id="2.60.40.60">
    <property type="entry name" value="Cadherins"/>
    <property type="match status" value="3"/>
</dbReference>
<evidence type="ECO:0000256" key="2">
    <source>
        <dbReference type="ARBA" id="ARBA00022692"/>
    </source>
</evidence>
<dbReference type="OrthoDB" id="8958491at2759"/>